<name>A0A166FII6_9AGAM</name>
<dbReference type="PANTHER" id="PTHR24119">
    <property type="entry name" value="ACYL-COA-BINDING DOMAIN-CONTAINING PROTEIN 6"/>
    <property type="match status" value="1"/>
</dbReference>
<dbReference type="PROSITE" id="PS51228">
    <property type="entry name" value="ACB_2"/>
    <property type="match status" value="1"/>
</dbReference>
<keyword evidence="3" id="KW-0446">Lipid-binding</keyword>
<dbReference type="Proteomes" id="UP000076532">
    <property type="component" value="Unassembled WGS sequence"/>
</dbReference>
<organism evidence="6 7">
    <name type="scientific">Athelia psychrophila</name>
    <dbReference type="NCBI Taxonomy" id="1759441"/>
    <lineage>
        <taxon>Eukaryota</taxon>
        <taxon>Fungi</taxon>
        <taxon>Dikarya</taxon>
        <taxon>Basidiomycota</taxon>
        <taxon>Agaricomycotina</taxon>
        <taxon>Agaricomycetes</taxon>
        <taxon>Agaricomycetidae</taxon>
        <taxon>Atheliales</taxon>
        <taxon>Atheliaceae</taxon>
        <taxon>Athelia</taxon>
    </lineage>
</organism>
<dbReference type="SUPFAM" id="SSF48403">
    <property type="entry name" value="Ankyrin repeat"/>
    <property type="match status" value="1"/>
</dbReference>
<dbReference type="Pfam" id="PF00887">
    <property type="entry name" value="ACBP"/>
    <property type="match status" value="1"/>
</dbReference>
<feature type="domain" description="ACB" evidence="5">
    <location>
        <begin position="5"/>
        <end position="96"/>
    </location>
</feature>
<dbReference type="AlphaFoldDB" id="A0A166FII6"/>
<gene>
    <name evidence="6" type="ORF">FIBSPDRAFT_831349</name>
</gene>
<feature type="repeat" description="ANK" evidence="4">
    <location>
        <begin position="182"/>
        <end position="214"/>
    </location>
</feature>
<dbReference type="PROSITE" id="PS50297">
    <property type="entry name" value="ANK_REP_REGION"/>
    <property type="match status" value="1"/>
</dbReference>
<dbReference type="PROSITE" id="PS50088">
    <property type="entry name" value="ANK_REPEAT"/>
    <property type="match status" value="1"/>
</dbReference>
<dbReference type="InterPro" id="IPR035984">
    <property type="entry name" value="Acyl-CoA-binding_sf"/>
</dbReference>
<sequence>MSSDLSSAFRDAAAYLSSASSLSKVSTVTKLELYGLFKHLTVAPAPNTSRPSIFDMTGRAKWDAWSAAFQSYGTQSGEAEQRYLSIAGDLGWTESSGVTTTPGVLVEDGSQGSEGDIWDKADAPSNHGAGGMGNSVSAVASAPLDERDAKTPHGMAVSNDVAGLEAYLNAHPEADLNELDEYGYTPLHLACDRGNSGIVRTLLARGADRSLKDPDEFTALELANVAGHDDIVALITE</sequence>
<dbReference type="Pfam" id="PF13857">
    <property type="entry name" value="Ank_5"/>
    <property type="match status" value="1"/>
</dbReference>
<dbReference type="EMBL" id="KV417589">
    <property type="protein sequence ID" value="KZP16837.1"/>
    <property type="molecule type" value="Genomic_DNA"/>
</dbReference>
<dbReference type="SMART" id="SM00248">
    <property type="entry name" value="ANK"/>
    <property type="match status" value="1"/>
</dbReference>
<proteinExistence type="predicted"/>
<keyword evidence="2 4" id="KW-0040">ANK repeat</keyword>
<evidence type="ECO:0000256" key="1">
    <source>
        <dbReference type="ARBA" id="ARBA00022737"/>
    </source>
</evidence>
<dbReference type="SUPFAM" id="SSF47027">
    <property type="entry name" value="Acyl-CoA binding protein"/>
    <property type="match status" value="1"/>
</dbReference>
<evidence type="ECO:0000259" key="5">
    <source>
        <dbReference type="PROSITE" id="PS51228"/>
    </source>
</evidence>
<protein>
    <submittedName>
        <fullName evidence="6">Ankyrin</fullName>
    </submittedName>
</protein>
<dbReference type="Gene3D" id="1.20.80.10">
    <property type="match status" value="1"/>
</dbReference>
<evidence type="ECO:0000313" key="6">
    <source>
        <dbReference type="EMBL" id="KZP16837.1"/>
    </source>
</evidence>
<reference evidence="6 7" key="1">
    <citation type="journal article" date="2016" name="Mol. Biol. Evol.">
        <title>Comparative Genomics of Early-Diverging Mushroom-Forming Fungi Provides Insights into the Origins of Lignocellulose Decay Capabilities.</title>
        <authorList>
            <person name="Nagy L.G."/>
            <person name="Riley R."/>
            <person name="Tritt A."/>
            <person name="Adam C."/>
            <person name="Daum C."/>
            <person name="Floudas D."/>
            <person name="Sun H."/>
            <person name="Yadav J.S."/>
            <person name="Pangilinan J."/>
            <person name="Larsson K.H."/>
            <person name="Matsuura K."/>
            <person name="Barry K."/>
            <person name="Labutti K."/>
            <person name="Kuo R."/>
            <person name="Ohm R.A."/>
            <person name="Bhattacharya S.S."/>
            <person name="Shirouzu T."/>
            <person name="Yoshinaga Y."/>
            <person name="Martin F.M."/>
            <person name="Grigoriev I.V."/>
            <person name="Hibbett D.S."/>
        </authorList>
    </citation>
    <scope>NUCLEOTIDE SEQUENCE [LARGE SCALE GENOMIC DNA]</scope>
    <source>
        <strain evidence="6 7">CBS 109695</strain>
    </source>
</reference>
<evidence type="ECO:0000256" key="3">
    <source>
        <dbReference type="ARBA" id="ARBA00023121"/>
    </source>
</evidence>
<keyword evidence="7" id="KW-1185">Reference proteome</keyword>
<dbReference type="STRING" id="436010.A0A166FII6"/>
<dbReference type="PANTHER" id="PTHR24119:SF0">
    <property type="entry name" value="ACYL-COA-BINDING DOMAIN-CONTAINING PROTEIN 6"/>
    <property type="match status" value="1"/>
</dbReference>
<dbReference type="InterPro" id="IPR000582">
    <property type="entry name" value="Acyl-CoA-binding_protein"/>
</dbReference>
<keyword evidence="1" id="KW-0677">Repeat</keyword>
<dbReference type="InterPro" id="IPR014352">
    <property type="entry name" value="FERM/acyl-CoA-bd_prot_sf"/>
</dbReference>
<dbReference type="InterPro" id="IPR002110">
    <property type="entry name" value="Ankyrin_rpt"/>
</dbReference>
<dbReference type="Gene3D" id="1.25.40.20">
    <property type="entry name" value="Ankyrin repeat-containing domain"/>
    <property type="match status" value="1"/>
</dbReference>
<dbReference type="GO" id="GO:0000062">
    <property type="term" value="F:fatty-acyl-CoA binding"/>
    <property type="evidence" value="ECO:0007669"/>
    <property type="project" value="InterPro"/>
</dbReference>
<dbReference type="OrthoDB" id="341259at2759"/>
<dbReference type="PRINTS" id="PR00689">
    <property type="entry name" value="ACOABINDINGP"/>
</dbReference>
<dbReference type="InterPro" id="IPR036770">
    <property type="entry name" value="Ankyrin_rpt-contain_sf"/>
</dbReference>
<evidence type="ECO:0000313" key="7">
    <source>
        <dbReference type="Proteomes" id="UP000076532"/>
    </source>
</evidence>
<accession>A0A166FII6</accession>
<evidence type="ECO:0000256" key="4">
    <source>
        <dbReference type="PROSITE-ProRule" id="PRU00023"/>
    </source>
</evidence>
<evidence type="ECO:0000256" key="2">
    <source>
        <dbReference type="ARBA" id="ARBA00023043"/>
    </source>
</evidence>